<protein>
    <submittedName>
        <fullName evidence="2">CU044_2847 family protein</fullName>
    </submittedName>
</protein>
<dbReference type="Pfam" id="PF19493">
    <property type="entry name" value="Trypco1"/>
    <property type="match status" value="1"/>
</dbReference>
<reference evidence="3" key="1">
    <citation type="journal article" date="2019" name="Int. J. Syst. Evol. Microbiol.">
        <title>The Global Catalogue of Microorganisms (GCM) 10K type strain sequencing project: providing services to taxonomists for standard genome sequencing and annotation.</title>
        <authorList>
            <consortium name="The Broad Institute Genomics Platform"/>
            <consortium name="The Broad Institute Genome Sequencing Center for Infectious Disease"/>
            <person name="Wu L."/>
            <person name="Ma J."/>
        </authorList>
    </citation>
    <scope>NUCLEOTIDE SEQUENCE [LARGE SCALE GENOMIC DNA]</scope>
    <source>
        <strain evidence="3">JCM 16578</strain>
    </source>
</reference>
<evidence type="ECO:0000259" key="1">
    <source>
        <dbReference type="Pfam" id="PF19493"/>
    </source>
</evidence>
<proteinExistence type="predicted"/>
<dbReference type="EMBL" id="BAAAZA010000013">
    <property type="protein sequence ID" value="GAA3876289.1"/>
    <property type="molecule type" value="Genomic_DNA"/>
</dbReference>
<keyword evidence="3" id="KW-1185">Reference proteome</keyword>
<evidence type="ECO:0000313" key="3">
    <source>
        <dbReference type="Proteomes" id="UP001501563"/>
    </source>
</evidence>
<name>A0ABP7KG98_9ACTN</name>
<gene>
    <name evidence="2" type="ORF">GCM10022207_47850</name>
</gene>
<organism evidence="2 3">
    <name type="scientific">Streptomyces lannensis</name>
    <dbReference type="NCBI Taxonomy" id="766498"/>
    <lineage>
        <taxon>Bacteria</taxon>
        <taxon>Bacillati</taxon>
        <taxon>Actinomycetota</taxon>
        <taxon>Actinomycetes</taxon>
        <taxon>Kitasatosporales</taxon>
        <taxon>Streptomycetaceae</taxon>
        <taxon>Streptomyces</taxon>
    </lineage>
</organism>
<dbReference type="NCBIfam" id="NF041216">
    <property type="entry name" value="CU044_2847_fam"/>
    <property type="match status" value="1"/>
</dbReference>
<comment type="caution">
    <text evidence="2">The sequence shown here is derived from an EMBL/GenBank/DDBJ whole genome shotgun (WGS) entry which is preliminary data.</text>
</comment>
<dbReference type="Proteomes" id="UP001501563">
    <property type="component" value="Unassembled WGS sequence"/>
</dbReference>
<sequence>MVEGLARLELEGGGSVLIEASPEAGGPVKAGRVAQTVQNLPVTLEAALGPVTDTARSVLRRLREAGPDEVEVEFGVDLAVEAGAVITKTGVGCHLKVKMTWRHEDTERQRDAVEE</sequence>
<evidence type="ECO:0000313" key="2">
    <source>
        <dbReference type="EMBL" id="GAA3876289.1"/>
    </source>
</evidence>
<dbReference type="InterPro" id="IPR045794">
    <property type="entry name" value="Trypco1"/>
</dbReference>
<feature type="domain" description="Trypsin-co-occurring" evidence="1">
    <location>
        <begin position="9"/>
        <end position="102"/>
    </location>
</feature>
<dbReference type="RefSeq" id="WP_331268677.1">
    <property type="nucleotide sequence ID" value="NZ_BAAAZA010000013.1"/>
</dbReference>
<accession>A0ABP7KG98</accession>